<dbReference type="InParanoid" id="A0A163E007"/>
<dbReference type="PANTHER" id="PTHR24006">
    <property type="entry name" value="UBIQUITIN CARBOXYL-TERMINAL HYDROLASE"/>
    <property type="match status" value="1"/>
</dbReference>
<evidence type="ECO:0000256" key="2">
    <source>
        <dbReference type="ARBA" id="ARBA00009085"/>
    </source>
</evidence>
<dbReference type="RefSeq" id="XP_018292520.1">
    <property type="nucleotide sequence ID" value="XM_018431321.1"/>
</dbReference>
<keyword evidence="6" id="KW-0378">Hydrolase</keyword>
<evidence type="ECO:0000256" key="6">
    <source>
        <dbReference type="ARBA" id="ARBA00022801"/>
    </source>
</evidence>
<evidence type="ECO:0000256" key="4">
    <source>
        <dbReference type="ARBA" id="ARBA00022670"/>
    </source>
</evidence>
<dbReference type="GO" id="GO:0004843">
    <property type="term" value="F:cysteine-type deubiquitinase activity"/>
    <property type="evidence" value="ECO:0007669"/>
    <property type="project" value="UniProtKB-EC"/>
</dbReference>
<keyword evidence="5" id="KW-0833">Ubl conjugation pathway</keyword>
<dbReference type="PANTHER" id="PTHR24006:SF722">
    <property type="entry name" value="UBIQUITIN CARBOXYL-TERMINAL HYDROLASE 48"/>
    <property type="match status" value="1"/>
</dbReference>
<reference evidence="11" key="1">
    <citation type="submission" date="2015-06" db="EMBL/GenBank/DDBJ databases">
        <title>Expansion of signal transduction pathways in fungi by whole-genome duplication.</title>
        <authorList>
            <consortium name="DOE Joint Genome Institute"/>
            <person name="Corrochano L.M."/>
            <person name="Kuo A."/>
            <person name="Marcet-Houben M."/>
            <person name="Polaino S."/>
            <person name="Salamov A."/>
            <person name="Villalobos J.M."/>
            <person name="Alvarez M.I."/>
            <person name="Avalos J."/>
            <person name="Benito E.P."/>
            <person name="Benoit I."/>
            <person name="Burger G."/>
            <person name="Camino L.P."/>
            <person name="Canovas D."/>
            <person name="Cerda-Olmedo E."/>
            <person name="Cheng J.-F."/>
            <person name="Dominguez A."/>
            <person name="Elias M."/>
            <person name="Eslava A.P."/>
            <person name="Glaser F."/>
            <person name="Grimwood J."/>
            <person name="Gutierrez G."/>
            <person name="Heitman J."/>
            <person name="Henrissat B."/>
            <person name="Iturriaga E.A."/>
            <person name="Lang B.F."/>
            <person name="Lavin J.L."/>
            <person name="Lee S."/>
            <person name="Li W."/>
            <person name="Lindquist E."/>
            <person name="Lopez-Garcia S."/>
            <person name="Luque E.M."/>
            <person name="Marcos A.T."/>
            <person name="Martin J."/>
            <person name="McCluskey K."/>
            <person name="Medina H.R."/>
            <person name="Miralles-Duran A."/>
            <person name="Miyazaki A."/>
            <person name="Munoz-Torres E."/>
            <person name="Oguiza J.A."/>
            <person name="Ohm R."/>
            <person name="Olmedo M."/>
            <person name="Orejas M."/>
            <person name="Ortiz-Castellanos L."/>
            <person name="Pisabarro A.G."/>
            <person name="Rodriguez-Romero J."/>
            <person name="Ruiz-Herrera J."/>
            <person name="Ruiz-Vazquez R."/>
            <person name="Sanz C."/>
            <person name="Schackwitz W."/>
            <person name="Schmutz J."/>
            <person name="Shahriari M."/>
            <person name="Shelest E."/>
            <person name="Silva-Franco F."/>
            <person name="Soanes D."/>
            <person name="Syed K."/>
            <person name="Tagua V.G."/>
            <person name="Talbot N.J."/>
            <person name="Thon M."/>
            <person name="De vries R.P."/>
            <person name="Wiebenga A."/>
            <person name="Yadav J.S."/>
            <person name="Braun E.L."/>
            <person name="Baker S."/>
            <person name="Garre V."/>
            <person name="Horwitz B."/>
            <person name="Torres-Martinez S."/>
            <person name="Idnurm A."/>
            <person name="Herrera-Estrella A."/>
            <person name="Gabaldon T."/>
            <person name="Grigoriev I.V."/>
        </authorList>
    </citation>
    <scope>NUCLEOTIDE SEQUENCE [LARGE SCALE GENOMIC DNA]</scope>
    <source>
        <strain evidence="11">NRRL 1555(-)</strain>
    </source>
</reference>
<dbReference type="GeneID" id="28992227"/>
<evidence type="ECO:0000256" key="8">
    <source>
        <dbReference type="SAM" id="MobiDB-lite"/>
    </source>
</evidence>
<dbReference type="CDD" id="cd02257">
    <property type="entry name" value="Peptidase_C19"/>
    <property type="match status" value="1"/>
</dbReference>
<protein>
    <recommendedName>
        <fullName evidence="3">ubiquitinyl hydrolase 1</fullName>
        <ecNumber evidence="3">3.4.19.12</ecNumber>
    </recommendedName>
</protein>
<dbReference type="Proteomes" id="UP000077315">
    <property type="component" value="Unassembled WGS sequence"/>
</dbReference>
<dbReference type="SUPFAM" id="SSF54001">
    <property type="entry name" value="Cysteine proteinases"/>
    <property type="match status" value="1"/>
</dbReference>
<evidence type="ECO:0000256" key="7">
    <source>
        <dbReference type="ARBA" id="ARBA00022807"/>
    </source>
</evidence>
<evidence type="ECO:0000256" key="3">
    <source>
        <dbReference type="ARBA" id="ARBA00012759"/>
    </source>
</evidence>
<accession>A0A163E007</accession>
<dbReference type="PROSITE" id="PS50235">
    <property type="entry name" value="USP_3"/>
    <property type="match status" value="1"/>
</dbReference>
<dbReference type="AlphaFoldDB" id="A0A163E007"/>
<dbReference type="InterPro" id="IPR050164">
    <property type="entry name" value="Peptidase_C19"/>
</dbReference>
<evidence type="ECO:0000256" key="1">
    <source>
        <dbReference type="ARBA" id="ARBA00000707"/>
    </source>
</evidence>
<evidence type="ECO:0000259" key="9">
    <source>
        <dbReference type="PROSITE" id="PS50235"/>
    </source>
</evidence>
<sequence>MYDSLEPTIGIPPILKPSLSSSDEEVSDKKKSHKKRLKIWRFFSHYHHKKHPNKDTKQATCLLDEHIAKITTLNEYAKEHLAVNLEEEAFQSLLEANEWDMKKAIVDLEDYQEAAHGILRPLPKSETQLLGSENDKNTSCYIDSLLFAMYANMTTFDPLLTYDTTSDVVEKQKLQALLRLFVNTLRKGHLVKGDSVQWLRKVLQDCAWHGQNKDGVWTQEDASEFFMFLTETFDLPFIPFQIRLFHGANKDSDDDRVMTDRLLMLSLPDSDGRNKSVQLESVLINHFYNSMVTGVKRQIDYSAYAISPQSTSNYLMDDVPEEKKLKEKIRKDKERQNKEAKDHQEEVDVTAWQVLELLPFYSATNEQGTSIKTQAENSFPDSNMILPIVLKRYKYDKFGGCTKLHTQVEIPATVPFNEFVNQNADAPVCPTCNKQIEFVMRLRSAVCHIGSSPNSGHYIGFVRLGIEDESDWLKLDDMDVNQRVRTIKGKNSAEVFRELSKNSYILFYELDKTCGHPVDASIAAHTRLRDEKKALAEKEYFEQISPIDGNATNHHHHSHNSQYSNQKIKEQRNPACNLM</sequence>
<feature type="domain" description="USP" evidence="9">
    <location>
        <begin position="130"/>
        <end position="511"/>
    </location>
</feature>
<dbReference type="Gene3D" id="3.90.70.10">
    <property type="entry name" value="Cysteine proteinases"/>
    <property type="match status" value="1"/>
</dbReference>
<dbReference type="InterPro" id="IPR001394">
    <property type="entry name" value="Peptidase_C19_UCH"/>
</dbReference>
<feature type="region of interest" description="Disordered" evidence="8">
    <location>
        <begin position="547"/>
        <end position="579"/>
    </location>
</feature>
<dbReference type="Pfam" id="PF00443">
    <property type="entry name" value="UCH"/>
    <property type="match status" value="1"/>
</dbReference>
<dbReference type="VEuPathDB" id="FungiDB:PHYBLDRAFT_144924"/>
<comment type="catalytic activity">
    <reaction evidence="1">
        <text>Thiol-dependent hydrolysis of ester, thioester, amide, peptide and isopeptide bonds formed by the C-terminal Gly of ubiquitin (a 76-residue protein attached to proteins as an intracellular targeting signal).</text>
        <dbReference type="EC" id="3.4.19.12"/>
    </reaction>
</comment>
<dbReference type="GO" id="GO:0005634">
    <property type="term" value="C:nucleus"/>
    <property type="evidence" value="ECO:0007669"/>
    <property type="project" value="UniProtKB-SubCell"/>
</dbReference>
<dbReference type="GO" id="GO:0006508">
    <property type="term" value="P:proteolysis"/>
    <property type="evidence" value="ECO:0007669"/>
    <property type="project" value="UniProtKB-KW"/>
</dbReference>
<name>A0A163E007_PHYB8</name>
<dbReference type="EMBL" id="KV440979">
    <property type="protein sequence ID" value="OAD74480.1"/>
    <property type="molecule type" value="Genomic_DNA"/>
</dbReference>
<keyword evidence="4" id="KW-0645">Protease</keyword>
<proteinExistence type="inferred from homology"/>
<dbReference type="GO" id="GO:0016579">
    <property type="term" value="P:protein deubiquitination"/>
    <property type="evidence" value="ECO:0007669"/>
    <property type="project" value="InterPro"/>
</dbReference>
<gene>
    <name evidence="10" type="ORF">PHYBLDRAFT_144924</name>
</gene>
<evidence type="ECO:0000256" key="5">
    <source>
        <dbReference type="ARBA" id="ARBA00022786"/>
    </source>
</evidence>
<dbReference type="GO" id="GO:0005829">
    <property type="term" value="C:cytosol"/>
    <property type="evidence" value="ECO:0007669"/>
    <property type="project" value="TreeGrafter"/>
</dbReference>
<comment type="similarity">
    <text evidence="2">Belongs to the peptidase C19 family.</text>
</comment>
<dbReference type="EC" id="3.4.19.12" evidence="3"/>
<organism evidence="10 11">
    <name type="scientific">Phycomyces blakesleeanus (strain ATCC 8743b / DSM 1359 / FGSC 10004 / NBRC 33097 / NRRL 1555)</name>
    <dbReference type="NCBI Taxonomy" id="763407"/>
    <lineage>
        <taxon>Eukaryota</taxon>
        <taxon>Fungi</taxon>
        <taxon>Fungi incertae sedis</taxon>
        <taxon>Mucoromycota</taxon>
        <taxon>Mucoromycotina</taxon>
        <taxon>Mucoromycetes</taxon>
        <taxon>Mucorales</taxon>
        <taxon>Phycomycetaceae</taxon>
        <taxon>Phycomyces</taxon>
    </lineage>
</organism>
<dbReference type="OrthoDB" id="6287070at2759"/>
<evidence type="ECO:0000313" key="10">
    <source>
        <dbReference type="EMBL" id="OAD74480.1"/>
    </source>
</evidence>
<dbReference type="STRING" id="763407.A0A163E007"/>
<keyword evidence="11" id="KW-1185">Reference proteome</keyword>
<keyword evidence="7" id="KW-0788">Thiol protease</keyword>
<dbReference type="InterPro" id="IPR028889">
    <property type="entry name" value="USP"/>
</dbReference>
<evidence type="ECO:0000313" key="11">
    <source>
        <dbReference type="Proteomes" id="UP000077315"/>
    </source>
</evidence>
<dbReference type="InterPro" id="IPR038765">
    <property type="entry name" value="Papain-like_cys_pep_sf"/>
</dbReference>